<organism evidence="2">
    <name type="scientific">Cryptosporidium hominis</name>
    <dbReference type="NCBI Taxonomy" id="237895"/>
    <lineage>
        <taxon>Eukaryota</taxon>
        <taxon>Sar</taxon>
        <taxon>Alveolata</taxon>
        <taxon>Apicomplexa</taxon>
        <taxon>Conoidasida</taxon>
        <taxon>Coccidia</taxon>
        <taxon>Eucoccidiorida</taxon>
        <taxon>Eimeriorina</taxon>
        <taxon>Cryptosporidiidae</taxon>
        <taxon>Cryptosporidium</taxon>
    </lineage>
</organism>
<dbReference type="GO" id="GO:0000731">
    <property type="term" value="P:DNA synthesis involved in DNA repair"/>
    <property type="evidence" value="ECO:0007669"/>
    <property type="project" value="InterPro"/>
</dbReference>
<keyword evidence="4" id="KW-1185">Reference proteome</keyword>
<dbReference type="AlphaFoldDB" id="A0A0S4TKV2"/>
<dbReference type="PANTHER" id="PTHR14303:SF0">
    <property type="entry name" value="DNA POLYMERASE DELTA SUBUNIT 4"/>
    <property type="match status" value="1"/>
</dbReference>
<dbReference type="OrthoDB" id="337486at2759"/>
<dbReference type="GO" id="GO:0006261">
    <property type="term" value="P:DNA-templated DNA replication"/>
    <property type="evidence" value="ECO:0007669"/>
    <property type="project" value="TreeGrafter"/>
</dbReference>
<evidence type="ECO:0000313" key="2">
    <source>
        <dbReference type="EMBL" id="CUV08016.1"/>
    </source>
</evidence>
<reference evidence="3 4" key="3">
    <citation type="submission" date="2017-10" db="EMBL/GenBank/DDBJ databases">
        <title>Consistent, comparative and evidence-based genome annotation and re-annotation for the closely-related species, Cryptosporidium parvum, C. hominis and C. tyzzeri.</title>
        <authorList>
            <person name="Baptista R.P."/>
            <person name="Li Y."/>
            <person name="Sateriale A."/>
            <person name="Striepen B."/>
            <person name="Kissinger J.C."/>
        </authorList>
    </citation>
    <scope>NUCLEOTIDE SEQUENCE [LARGE SCALE GENOMIC DNA]</scope>
    <source>
        <strain evidence="3">30976</strain>
    </source>
</reference>
<dbReference type="Proteomes" id="UP000199752">
    <property type="component" value="Chromosome 8"/>
</dbReference>
<dbReference type="VEuPathDB" id="CryptoDB:Chro.80536"/>
<dbReference type="GO" id="GO:0003887">
    <property type="term" value="F:DNA-directed DNA polymerase activity"/>
    <property type="evidence" value="ECO:0007669"/>
    <property type="project" value="TreeGrafter"/>
</dbReference>
<dbReference type="VEuPathDB" id="CryptoDB:ChTU502y2012_377g0070"/>
<protein>
    <submittedName>
        <fullName evidence="3">DNA polymerase delta subunit 4</fullName>
    </submittedName>
</protein>
<evidence type="ECO:0000313" key="3">
    <source>
        <dbReference type="EMBL" id="PPS98093.1"/>
    </source>
</evidence>
<dbReference type="PANTHER" id="PTHR14303">
    <property type="entry name" value="DNA POLYMERASE DELTA SUBUNIT 4"/>
    <property type="match status" value="1"/>
</dbReference>
<gene>
    <name evidence="2" type="ORF">CHUDEA8_4650</name>
    <name evidence="3" type="ORF">GY17_00000911</name>
</gene>
<accession>A0A0S4TKV2</accession>
<dbReference type="Proteomes" id="UP001429100">
    <property type="component" value="Unassembled WGS sequence"/>
</dbReference>
<feature type="compositionally biased region" description="Basic residues" evidence="1">
    <location>
        <begin position="1"/>
        <end position="14"/>
    </location>
</feature>
<reference evidence="2" key="2">
    <citation type="submission" date="2015-08" db="EMBL/GenBank/DDBJ databases">
        <authorList>
            <person name="Babu N.S."/>
            <person name="Beckwith C.J."/>
            <person name="Beseler K.G."/>
            <person name="Brison A."/>
            <person name="Carone J.V."/>
            <person name="Caskin T.P."/>
            <person name="Diamond M."/>
            <person name="Durham M.E."/>
            <person name="Foxe J.M."/>
            <person name="Go M."/>
            <person name="Henderson B.A."/>
            <person name="Jones I.B."/>
            <person name="McGettigan J.A."/>
            <person name="Micheletti S.J."/>
            <person name="Nasrallah M.E."/>
            <person name="Ortiz D."/>
            <person name="Piller C.R."/>
            <person name="Privatt S.R."/>
            <person name="Schneider S.L."/>
            <person name="Sharp S."/>
            <person name="Smith T.C."/>
            <person name="Stanton J.D."/>
            <person name="Ullery H.E."/>
            <person name="Wilson R.J."/>
            <person name="Serrano M.G."/>
            <person name="Buck G."/>
            <person name="Lee V."/>
            <person name="Wang Y."/>
            <person name="Carvalho R."/>
            <person name="Voegtly L."/>
            <person name="Shi R."/>
            <person name="Duckworth R."/>
            <person name="Johnson A."/>
            <person name="Loviza R."/>
            <person name="Walstead R."/>
            <person name="Shah Z."/>
            <person name="Kiflezghi M."/>
            <person name="Wade K."/>
            <person name="Ball S.L."/>
            <person name="Bradley K.W."/>
            <person name="Asai D.J."/>
            <person name="Bowman C.A."/>
            <person name="Russell D.A."/>
            <person name="Pope W.H."/>
            <person name="Jacobs-Sera D."/>
            <person name="Hendrix R.W."/>
            <person name="Hatfull G.F."/>
        </authorList>
    </citation>
    <scope>NUCLEOTIDE SEQUENCE [LARGE SCALE GENOMIC DNA]</scope>
</reference>
<dbReference type="VEuPathDB" id="CryptoDB:GY17_00000911"/>
<dbReference type="GO" id="GO:0043625">
    <property type="term" value="C:delta DNA polymerase complex"/>
    <property type="evidence" value="ECO:0007669"/>
    <property type="project" value="TreeGrafter"/>
</dbReference>
<dbReference type="EMBL" id="LN877954">
    <property type="protein sequence ID" value="CUV08016.1"/>
    <property type="molecule type" value="Genomic_DNA"/>
</dbReference>
<feature type="compositionally biased region" description="Basic and acidic residues" evidence="1">
    <location>
        <begin position="15"/>
        <end position="24"/>
    </location>
</feature>
<evidence type="ECO:0000313" key="4">
    <source>
        <dbReference type="Proteomes" id="UP001429100"/>
    </source>
</evidence>
<evidence type="ECO:0000256" key="1">
    <source>
        <dbReference type="SAM" id="MobiDB-lite"/>
    </source>
</evidence>
<sequence length="128" mass="14532">MPPNVNKKRKRPTKGLKESEKENQSKLVGFKTSIVRPIVNPELEATDLKPVKSANDNEQLLNTLHSFDLDHTFGPCSEISRSKRLERAKKFGIALDLNLEKMINKHCGDVNSEMSVSIIDKLMKHYSD</sequence>
<proteinExistence type="predicted"/>
<reference evidence="3 4" key="1">
    <citation type="submission" date="2014-11" db="EMBL/GenBank/DDBJ databases">
        <title>Comparative genomic analysis of Cryptosporidium hominis reveals occurrence of genetic recombination in virulent subtypes.</title>
        <authorList>
            <person name="Guo Y."/>
            <person name="Tang K."/>
            <person name="Frace M."/>
            <person name="Li N."/>
            <person name="Roellig D.M."/>
            <person name="Sammons S."/>
            <person name="Knipe K."/>
            <person name="Rowe L."/>
            <person name="Feng Y."/>
            <person name="Xiao L."/>
        </authorList>
    </citation>
    <scope>NUCLEOTIDE SEQUENCE [LARGE SCALE GENOMIC DNA]</scope>
    <source>
        <strain evidence="3">30976</strain>
    </source>
</reference>
<dbReference type="VEuPathDB" id="CryptoDB:CHUDEA8_4650"/>
<dbReference type="InterPro" id="IPR007218">
    <property type="entry name" value="DNA_pol_delta_4"/>
</dbReference>
<dbReference type="Pfam" id="PF04081">
    <property type="entry name" value="DNA_pol_delta_4"/>
    <property type="match status" value="1"/>
</dbReference>
<name>A0A0S4TKV2_CRYHO</name>
<feature type="region of interest" description="Disordered" evidence="1">
    <location>
        <begin position="1"/>
        <end position="25"/>
    </location>
</feature>
<dbReference type="EMBL" id="JTAI01000002">
    <property type="protein sequence ID" value="PPS98093.1"/>
    <property type="molecule type" value="Genomic_DNA"/>
</dbReference>